<keyword evidence="2" id="KW-1185">Reference proteome</keyword>
<organism evidence="1 2">
    <name type="scientific">Rickenella mellea</name>
    <dbReference type="NCBI Taxonomy" id="50990"/>
    <lineage>
        <taxon>Eukaryota</taxon>
        <taxon>Fungi</taxon>
        <taxon>Dikarya</taxon>
        <taxon>Basidiomycota</taxon>
        <taxon>Agaricomycotina</taxon>
        <taxon>Agaricomycetes</taxon>
        <taxon>Hymenochaetales</taxon>
        <taxon>Rickenellaceae</taxon>
        <taxon>Rickenella</taxon>
    </lineage>
</organism>
<dbReference type="Proteomes" id="UP000294933">
    <property type="component" value="Unassembled WGS sequence"/>
</dbReference>
<evidence type="ECO:0000313" key="1">
    <source>
        <dbReference type="EMBL" id="TDL19449.1"/>
    </source>
</evidence>
<dbReference type="OrthoDB" id="3016366at2759"/>
<sequence length="152" mass="16990">MLQNGIYIVTYFRASTGGVGLFHWGIVVKTADSVKSVRHHATLLPSWCYEEREHDFETSQAGILALKIGNIPAEWGREHFRHLFGQIPVADTGDFTCRVWALRAVHYLVTNLIIQCPDIGALEAEVKNKSEPLRSQVALGGRPTVQISDYSK</sequence>
<protein>
    <submittedName>
        <fullName evidence="1">Uncharacterized protein</fullName>
    </submittedName>
</protein>
<reference evidence="1 2" key="1">
    <citation type="submission" date="2018-06" db="EMBL/GenBank/DDBJ databases">
        <title>A transcriptomic atlas of mushroom development highlights an independent origin of complex multicellularity.</title>
        <authorList>
            <consortium name="DOE Joint Genome Institute"/>
            <person name="Krizsan K."/>
            <person name="Almasi E."/>
            <person name="Merenyi Z."/>
            <person name="Sahu N."/>
            <person name="Viragh M."/>
            <person name="Koszo T."/>
            <person name="Mondo S."/>
            <person name="Kiss B."/>
            <person name="Balint B."/>
            <person name="Kues U."/>
            <person name="Barry K."/>
            <person name="Hegedus J.C."/>
            <person name="Henrissat B."/>
            <person name="Johnson J."/>
            <person name="Lipzen A."/>
            <person name="Ohm R."/>
            <person name="Nagy I."/>
            <person name="Pangilinan J."/>
            <person name="Yan J."/>
            <person name="Xiong Y."/>
            <person name="Grigoriev I.V."/>
            <person name="Hibbett D.S."/>
            <person name="Nagy L.G."/>
        </authorList>
    </citation>
    <scope>NUCLEOTIDE SEQUENCE [LARGE SCALE GENOMIC DNA]</scope>
    <source>
        <strain evidence="1 2">SZMC22713</strain>
    </source>
</reference>
<dbReference type="AlphaFoldDB" id="A0A4Y7PXX7"/>
<proteinExistence type="predicted"/>
<dbReference type="VEuPathDB" id="FungiDB:BD410DRAFT_792054"/>
<name>A0A4Y7PXX7_9AGAM</name>
<evidence type="ECO:0000313" key="2">
    <source>
        <dbReference type="Proteomes" id="UP000294933"/>
    </source>
</evidence>
<gene>
    <name evidence="1" type="ORF">BD410DRAFT_792054</name>
</gene>
<dbReference type="EMBL" id="ML170196">
    <property type="protein sequence ID" value="TDL19449.1"/>
    <property type="molecule type" value="Genomic_DNA"/>
</dbReference>
<accession>A0A4Y7PXX7</accession>